<dbReference type="Gene3D" id="1.10.3730.20">
    <property type="match status" value="1"/>
</dbReference>
<dbReference type="OrthoDB" id="9810556at2"/>
<evidence type="ECO:0000256" key="5">
    <source>
        <dbReference type="ARBA" id="ARBA00022989"/>
    </source>
</evidence>
<organism evidence="9 10">
    <name type="scientific">Leminorella richardii</name>
    <dbReference type="NCBI Taxonomy" id="158841"/>
    <lineage>
        <taxon>Bacteria</taxon>
        <taxon>Pseudomonadati</taxon>
        <taxon>Pseudomonadota</taxon>
        <taxon>Gammaproteobacteria</taxon>
        <taxon>Enterobacterales</taxon>
        <taxon>Budviciaceae</taxon>
        <taxon>Leminorella</taxon>
    </lineage>
</organism>
<feature type="transmembrane region" description="Helical" evidence="7">
    <location>
        <begin position="270"/>
        <end position="289"/>
    </location>
</feature>
<keyword evidence="3" id="KW-1003">Cell membrane</keyword>
<keyword evidence="5 7" id="KW-1133">Transmembrane helix</keyword>
<name>A0A2X4V249_9GAMM</name>
<dbReference type="Pfam" id="PF00892">
    <property type="entry name" value="EamA"/>
    <property type="match status" value="2"/>
</dbReference>
<keyword evidence="10" id="KW-1185">Reference proteome</keyword>
<feature type="domain" description="EamA" evidence="8">
    <location>
        <begin position="9"/>
        <end position="136"/>
    </location>
</feature>
<gene>
    <name evidence="9" type="ORF">NCTC12151_01833</name>
</gene>
<keyword evidence="6 7" id="KW-0472">Membrane</keyword>
<dbReference type="EMBL" id="LS483470">
    <property type="protein sequence ID" value="SQI40962.1"/>
    <property type="molecule type" value="Genomic_DNA"/>
</dbReference>
<feature type="transmembrane region" description="Helical" evidence="7">
    <location>
        <begin position="122"/>
        <end position="141"/>
    </location>
</feature>
<feature type="domain" description="EamA" evidence="8">
    <location>
        <begin position="149"/>
        <end position="289"/>
    </location>
</feature>
<proteinExistence type="inferred from homology"/>
<feature type="transmembrane region" description="Helical" evidence="7">
    <location>
        <begin position="36"/>
        <end position="54"/>
    </location>
</feature>
<dbReference type="PANTHER" id="PTHR32322:SF2">
    <property type="entry name" value="EAMA DOMAIN-CONTAINING PROTEIN"/>
    <property type="match status" value="1"/>
</dbReference>
<evidence type="ECO:0000256" key="3">
    <source>
        <dbReference type="ARBA" id="ARBA00022475"/>
    </source>
</evidence>
<feature type="transmembrane region" description="Helical" evidence="7">
    <location>
        <begin position="147"/>
        <end position="167"/>
    </location>
</feature>
<feature type="transmembrane region" description="Helical" evidence="7">
    <location>
        <begin position="215"/>
        <end position="235"/>
    </location>
</feature>
<dbReference type="InterPro" id="IPR050638">
    <property type="entry name" value="AA-Vitamin_Transporters"/>
</dbReference>
<keyword evidence="4 7" id="KW-0812">Transmembrane</keyword>
<dbReference type="SUPFAM" id="SSF103481">
    <property type="entry name" value="Multidrug resistance efflux transporter EmrE"/>
    <property type="match status" value="2"/>
</dbReference>
<feature type="transmembrane region" description="Helical" evidence="7">
    <location>
        <begin position="9"/>
        <end position="30"/>
    </location>
</feature>
<feature type="transmembrane region" description="Helical" evidence="7">
    <location>
        <begin position="95"/>
        <end position="113"/>
    </location>
</feature>
<sequence>MRTVDCVRLLLLAAIWGASFLFMKVAVPAFGSVNTAFLRVFFGFIGLAAILLFYRSLFSFRGKLPAVLQLGVINSGLPFLMYCIAARWLPAGYSAVFNATAPMMGALIGAVFFKETLTIKKLSGIVLGLVGIIIISSLGSTDSMHNLLKGTLACLVATGCYGLAGFLTKRWITEQGGLDPRTVAFGSQAGATLFLLPFFGWTFASEPQIDWLQPYAWGSIIAVGLLCTAVAYILYFKLIADIGPLKTLTVTFLIPPFACLWGYLALGEKIGEGFIVGACAICFAVWLIASPDRRIKK</sequence>
<dbReference type="KEGG" id="lri:NCTC12151_01833"/>
<dbReference type="InterPro" id="IPR037185">
    <property type="entry name" value="EmrE-like"/>
</dbReference>
<dbReference type="PANTHER" id="PTHR32322">
    <property type="entry name" value="INNER MEMBRANE TRANSPORTER"/>
    <property type="match status" value="1"/>
</dbReference>
<evidence type="ECO:0000256" key="2">
    <source>
        <dbReference type="ARBA" id="ARBA00007362"/>
    </source>
</evidence>
<evidence type="ECO:0000313" key="10">
    <source>
        <dbReference type="Proteomes" id="UP000249005"/>
    </source>
</evidence>
<feature type="transmembrane region" description="Helical" evidence="7">
    <location>
        <begin position="66"/>
        <end position="89"/>
    </location>
</feature>
<evidence type="ECO:0000256" key="6">
    <source>
        <dbReference type="ARBA" id="ARBA00023136"/>
    </source>
</evidence>
<dbReference type="Proteomes" id="UP000249005">
    <property type="component" value="Chromosome 1"/>
</dbReference>
<comment type="subcellular location">
    <subcellularLocation>
        <location evidence="1">Cell membrane</location>
        <topology evidence="1">Multi-pass membrane protein</topology>
    </subcellularLocation>
</comment>
<dbReference type="GO" id="GO:0016020">
    <property type="term" value="C:membrane"/>
    <property type="evidence" value="ECO:0007669"/>
    <property type="project" value="UniProtKB-SubCell"/>
</dbReference>
<evidence type="ECO:0000313" key="9">
    <source>
        <dbReference type="EMBL" id="SQI40962.1"/>
    </source>
</evidence>
<evidence type="ECO:0000256" key="7">
    <source>
        <dbReference type="SAM" id="Phobius"/>
    </source>
</evidence>
<dbReference type="AlphaFoldDB" id="A0A2X4V249"/>
<evidence type="ECO:0000256" key="1">
    <source>
        <dbReference type="ARBA" id="ARBA00004651"/>
    </source>
</evidence>
<accession>A0A2X4V249</accession>
<feature type="transmembrane region" description="Helical" evidence="7">
    <location>
        <begin position="183"/>
        <end position="203"/>
    </location>
</feature>
<feature type="transmembrane region" description="Helical" evidence="7">
    <location>
        <begin position="247"/>
        <end position="264"/>
    </location>
</feature>
<comment type="similarity">
    <text evidence="2">Belongs to the EamA transporter family.</text>
</comment>
<evidence type="ECO:0000256" key="4">
    <source>
        <dbReference type="ARBA" id="ARBA00022692"/>
    </source>
</evidence>
<reference evidence="9 10" key="1">
    <citation type="submission" date="2018-06" db="EMBL/GenBank/DDBJ databases">
        <authorList>
            <consortium name="Pathogen Informatics"/>
            <person name="Doyle S."/>
        </authorList>
    </citation>
    <scope>NUCLEOTIDE SEQUENCE [LARGE SCALE GENOMIC DNA]</scope>
    <source>
        <strain evidence="9 10">NCTC12151</strain>
    </source>
</reference>
<protein>
    <submittedName>
        <fullName evidence="9">Putative DMT superfamily transporter inner membrane protein</fullName>
    </submittedName>
</protein>
<dbReference type="InterPro" id="IPR000620">
    <property type="entry name" value="EamA_dom"/>
</dbReference>
<evidence type="ECO:0000259" key="8">
    <source>
        <dbReference type="Pfam" id="PF00892"/>
    </source>
</evidence>
<dbReference type="RefSeq" id="WP_111740359.1">
    <property type="nucleotide sequence ID" value="NZ_LR698987.1"/>
</dbReference>